<feature type="compositionally biased region" description="Basic and acidic residues" evidence="1">
    <location>
        <begin position="56"/>
        <end position="70"/>
    </location>
</feature>
<accession>W2RZ63</accession>
<feature type="region of interest" description="Disordered" evidence="1">
    <location>
        <begin position="202"/>
        <end position="236"/>
    </location>
</feature>
<dbReference type="Proteomes" id="UP000030752">
    <property type="component" value="Unassembled WGS sequence"/>
</dbReference>
<keyword evidence="4" id="KW-1185">Reference proteome</keyword>
<organism evidence="3 4">
    <name type="scientific">Cyphellophora europaea (strain CBS 101466)</name>
    <name type="common">Phialophora europaea</name>
    <dbReference type="NCBI Taxonomy" id="1220924"/>
    <lineage>
        <taxon>Eukaryota</taxon>
        <taxon>Fungi</taxon>
        <taxon>Dikarya</taxon>
        <taxon>Ascomycota</taxon>
        <taxon>Pezizomycotina</taxon>
        <taxon>Eurotiomycetes</taxon>
        <taxon>Chaetothyriomycetidae</taxon>
        <taxon>Chaetothyriales</taxon>
        <taxon>Cyphellophoraceae</taxon>
        <taxon>Cyphellophora</taxon>
    </lineage>
</organism>
<reference evidence="3 4" key="1">
    <citation type="submission" date="2013-03" db="EMBL/GenBank/DDBJ databases">
        <title>The Genome Sequence of Phialophora europaea CBS 101466.</title>
        <authorList>
            <consortium name="The Broad Institute Genomics Platform"/>
            <person name="Cuomo C."/>
            <person name="de Hoog S."/>
            <person name="Gorbushina A."/>
            <person name="Walker B."/>
            <person name="Young S.K."/>
            <person name="Zeng Q."/>
            <person name="Gargeya S."/>
            <person name="Fitzgerald M."/>
            <person name="Haas B."/>
            <person name="Abouelleil A."/>
            <person name="Allen A.W."/>
            <person name="Alvarado L."/>
            <person name="Arachchi H.M."/>
            <person name="Berlin A.M."/>
            <person name="Chapman S.B."/>
            <person name="Gainer-Dewar J."/>
            <person name="Goldberg J."/>
            <person name="Griggs A."/>
            <person name="Gujja S."/>
            <person name="Hansen M."/>
            <person name="Howarth C."/>
            <person name="Imamovic A."/>
            <person name="Ireland A."/>
            <person name="Larimer J."/>
            <person name="McCowan C."/>
            <person name="Murphy C."/>
            <person name="Pearson M."/>
            <person name="Poon T.W."/>
            <person name="Priest M."/>
            <person name="Roberts A."/>
            <person name="Saif S."/>
            <person name="Shea T."/>
            <person name="Sisk P."/>
            <person name="Sykes S."/>
            <person name="Wortman J."/>
            <person name="Nusbaum C."/>
            <person name="Birren B."/>
        </authorList>
    </citation>
    <scope>NUCLEOTIDE SEQUENCE [LARGE SCALE GENOMIC DNA]</scope>
    <source>
        <strain evidence="3 4">CBS 101466</strain>
    </source>
</reference>
<dbReference type="InterPro" id="IPR013243">
    <property type="entry name" value="SCA7_dom"/>
</dbReference>
<feature type="compositionally biased region" description="Polar residues" evidence="1">
    <location>
        <begin position="27"/>
        <end position="45"/>
    </location>
</feature>
<dbReference type="InParanoid" id="W2RZ63"/>
<dbReference type="GO" id="GO:0031048">
    <property type="term" value="P:regulatory ncRNA-mediated heterochromatin formation"/>
    <property type="evidence" value="ECO:0007669"/>
    <property type="project" value="TreeGrafter"/>
</dbReference>
<evidence type="ECO:0000259" key="2">
    <source>
        <dbReference type="PROSITE" id="PS51505"/>
    </source>
</evidence>
<proteinExistence type="predicted"/>
<dbReference type="InterPro" id="IPR037804">
    <property type="entry name" value="SGF73"/>
</dbReference>
<sequence>MSSAEALRQQLPELHAAPMRAAERQLQYPSSRGLSPFPSNKGQSTKLEDLPQSLRSHADTTPDANRKRPLDGLWGFEAGDKLRNAKSFEFLRPWSPSPGPSPPVTGSTYRSENVLTEPFRIGNLARFSNGPSDIDTGNTSMMSATSMPTDPTHSQTPDPLPPKMPSTPRLDQSYEQDFGSMGETVSGLRRPDDATLQRLLAGPRAARGKTLMPSVQSQFEPQRPQRRVPSDGVTSVSSWSHETVDVNIQCGVSLRNGDLCPRSLTCESHSMETKRHVPGRILPLDALLANYPKRSQVRQQLASHNAETPSPWATLPPVDYDKPTDISSETSSTVRFSEKPWLYTPSLLDPNSYAFTAFQEHPLGYYTPTLGGSPTLPGGEFGNKGYQASLPVHENPAPDAIVQLPPSDTPKLHSRGCTRIRYTISQDLTDHHAAARARLCALEGRKSNLKLQKARQRGLFKLHTYDDVVPEQPSITVQRKSYSLKPLPHDVLLANYKRK</sequence>
<dbReference type="GeneID" id="19970337"/>
<dbReference type="AlphaFoldDB" id="W2RZ63"/>
<dbReference type="PROSITE" id="PS51505">
    <property type="entry name" value="SCA7"/>
    <property type="match status" value="1"/>
</dbReference>
<dbReference type="Gene3D" id="6.10.140.1270">
    <property type="match status" value="1"/>
</dbReference>
<dbReference type="VEuPathDB" id="FungiDB:HMPREF1541_02998"/>
<dbReference type="PANTHER" id="PTHR47805:SF1">
    <property type="entry name" value="SAGA-ASSOCIATED FACTOR 73"/>
    <property type="match status" value="1"/>
</dbReference>
<evidence type="ECO:0000313" key="3">
    <source>
        <dbReference type="EMBL" id="ETN41063.1"/>
    </source>
</evidence>
<dbReference type="PANTHER" id="PTHR47805">
    <property type="entry name" value="SAGA-ASSOCIATED FACTOR 73"/>
    <property type="match status" value="1"/>
</dbReference>
<dbReference type="Pfam" id="PF08313">
    <property type="entry name" value="SCA7"/>
    <property type="match status" value="1"/>
</dbReference>
<dbReference type="EMBL" id="KB822719">
    <property type="protein sequence ID" value="ETN41063.1"/>
    <property type="molecule type" value="Genomic_DNA"/>
</dbReference>
<dbReference type="GO" id="GO:0006357">
    <property type="term" value="P:regulation of transcription by RNA polymerase II"/>
    <property type="evidence" value="ECO:0007669"/>
    <property type="project" value="TreeGrafter"/>
</dbReference>
<name>W2RZ63_CYPE1</name>
<protein>
    <recommendedName>
        <fullName evidence="2">SCA7 domain-containing protein</fullName>
    </recommendedName>
</protein>
<feature type="domain" description="SCA7" evidence="2">
    <location>
        <begin position="237"/>
        <end position="303"/>
    </location>
</feature>
<feature type="compositionally biased region" description="Polar residues" evidence="1">
    <location>
        <begin position="129"/>
        <end position="157"/>
    </location>
</feature>
<dbReference type="GO" id="GO:1904802">
    <property type="term" value="P:RITS complex assembly"/>
    <property type="evidence" value="ECO:0007669"/>
    <property type="project" value="TreeGrafter"/>
</dbReference>
<feature type="region of interest" description="Disordered" evidence="1">
    <location>
        <begin position="123"/>
        <end position="174"/>
    </location>
</feature>
<dbReference type="HOGENOM" id="CLU_546305_0_0_1"/>
<evidence type="ECO:0000256" key="1">
    <source>
        <dbReference type="SAM" id="MobiDB-lite"/>
    </source>
</evidence>
<dbReference type="eggNOG" id="KOG4140">
    <property type="taxonomic scope" value="Eukaryota"/>
</dbReference>
<evidence type="ECO:0000313" key="4">
    <source>
        <dbReference type="Proteomes" id="UP000030752"/>
    </source>
</evidence>
<dbReference type="STRING" id="1220924.W2RZ63"/>
<dbReference type="RefSeq" id="XP_008715572.1">
    <property type="nucleotide sequence ID" value="XM_008717350.1"/>
</dbReference>
<feature type="region of interest" description="Disordered" evidence="1">
    <location>
        <begin position="90"/>
        <end position="109"/>
    </location>
</feature>
<feature type="region of interest" description="Disordered" evidence="1">
    <location>
        <begin position="1"/>
        <end position="73"/>
    </location>
</feature>
<dbReference type="GO" id="GO:0000124">
    <property type="term" value="C:SAGA complex"/>
    <property type="evidence" value="ECO:0007669"/>
    <property type="project" value="InterPro"/>
</dbReference>
<gene>
    <name evidence="3" type="ORF">HMPREF1541_02998</name>
</gene>